<dbReference type="Gene3D" id="2.60.40.180">
    <property type="entry name" value="Transthyretin/hydroxyisourate hydrolase domain"/>
    <property type="match status" value="1"/>
</dbReference>
<comment type="similarity">
    <text evidence="3 8">Belongs to the transthyretin family. 5-hydroxyisourate hydrolase subfamily.</text>
</comment>
<comment type="function">
    <text evidence="2">Catalyzes the hydrolysis of 5-hydroxyisourate (HIU) to 2-oxo-4-hydroxy-4-carboxy-5-ureidoimidazoline (OHCU).</text>
</comment>
<dbReference type="NCBIfam" id="TIGR02962">
    <property type="entry name" value="hdxy_isourate"/>
    <property type="match status" value="1"/>
</dbReference>
<reference evidence="10 11" key="1">
    <citation type="submission" date="2019-07" db="EMBL/GenBank/DDBJ databases">
        <title>Whole genome shotgun sequence of Gluconobacter wancherniae NBRC 103581.</title>
        <authorList>
            <person name="Hosoyama A."/>
            <person name="Uohara A."/>
            <person name="Ohji S."/>
            <person name="Ichikawa N."/>
        </authorList>
    </citation>
    <scope>NUCLEOTIDE SEQUENCE [LARGE SCALE GENOMIC DNA]</scope>
    <source>
        <strain evidence="10 11">NBRC 103581</strain>
    </source>
</reference>
<sequence>MSSLSTHVLDTVSGRPASGVFLRLLDGEKVLFCGTTDADGRCPELRNIFLEKGGYRLEFSVGEYFRQAGQVLSDPPFLDIVPVVFGLGSDMHAHVPLLVAPFGYSTYRGS</sequence>
<organism evidence="10 11">
    <name type="scientific">Gluconobacter wancherniae NBRC 103581</name>
    <dbReference type="NCBI Taxonomy" id="656744"/>
    <lineage>
        <taxon>Bacteria</taxon>
        <taxon>Pseudomonadati</taxon>
        <taxon>Pseudomonadota</taxon>
        <taxon>Alphaproteobacteria</taxon>
        <taxon>Acetobacterales</taxon>
        <taxon>Acetobacteraceae</taxon>
        <taxon>Gluconobacter</taxon>
    </lineage>
</organism>
<evidence type="ECO:0000313" key="11">
    <source>
        <dbReference type="Proteomes" id="UP000321230"/>
    </source>
</evidence>
<keyword evidence="5 8" id="KW-0659">Purine metabolism</keyword>
<dbReference type="PANTHER" id="PTHR10395">
    <property type="entry name" value="URICASE AND TRANSTHYRETIN-RELATED"/>
    <property type="match status" value="1"/>
</dbReference>
<proteinExistence type="inferred from homology"/>
<dbReference type="InterPro" id="IPR036817">
    <property type="entry name" value="Transthyretin/HIU_hydrolase_sf"/>
</dbReference>
<name>A0A511AZT2_9PROT</name>
<dbReference type="SUPFAM" id="SSF49472">
    <property type="entry name" value="Transthyretin (synonym: prealbumin)"/>
    <property type="match status" value="1"/>
</dbReference>
<feature type="binding site" evidence="7">
    <location>
        <position position="41"/>
    </location>
    <ligand>
        <name>substrate</name>
    </ligand>
</feature>
<feature type="binding site" evidence="7">
    <location>
        <position position="7"/>
    </location>
    <ligand>
        <name>substrate</name>
    </ligand>
</feature>
<dbReference type="PRINTS" id="PR00189">
    <property type="entry name" value="TRNSTHYRETIN"/>
</dbReference>
<comment type="catalytic activity">
    <reaction evidence="1 8">
        <text>5-hydroxyisourate + H2O = 5-hydroxy-2-oxo-4-ureido-2,5-dihydro-1H-imidazole-5-carboxylate + H(+)</text>
        <dbReference type="Rhea" id="RHEA:23736"/>
        <dbReference type="ChEBI" id="CHEBI:15377"/>
        <dbReference type="ChEBI" id="CHEBI:15378"/>
        <dbReference type="ChEBI" id="CHEBI:18072"/>
        <dbReference type="ChEBI" id="CHEBI:58639"/>
        <dbReference type="EC" id="3.5.2.17"/>
    </reaction>
</comment>
<comment type="subunit">
    <text evidence="4 8">Homotetramer.</text>
</comment>
<feature type="domain" description="Transthyretin/hydroxyisourate hydrolase" evidence="9">
    <location>
        <begin position="4"/>
        <end position="109"/>
    </location>
</feature>
<feature type="binding site" evidence="7">
    <location>
        <position position="107"/>
    </location>
    <ligand>
        <name>substrate</name>
    </ligand>
</feature>
<dbReference type="InterPro" id="IPR014306">
    <property type="entry name" value="Hydroxyisourate_hydrolase"/>
</dbReference>
<dbReference type="PANTHER" id="PTHR10395:SF7">
    <property type="entry name" value="5-HYDROXYISOURATE HYDROLASE"/>
    <property type="match status" value="1"/>
</dbReference>
<dbReference type="RefSeq" id="WP_146795755.1">
    <property type="nucleotide sequence ID" value="NZ_BARC01000003.1"/>
</dbReference>
<keyword evidence="6 8" id="KW-0378">Hydrolase</keyword>
<evidence type="ECO:0000256" key="3">
    <source>
        <dbReference type="ARBA" id="ARBA00009850"/>
    </source>
</evidence>
<evidence type="ECO:0000256" key="6">
    <source>
        <dbReference type="ARBA" id="ARBA00022801"/>
    </source>
</evidence>
<evidence type="ECO:0000313" key="10">
    <source>
        <dbReference type="EMBL" id="GEK93719.1"/>
    </source>
</evidence>
<dbReference type="GO" id="GO:0033971">
    <property type="term" value="F:hydroxyisourate hydrolase activity"/>
    <property type="evidence" value="ECO:0007669"/>
    <property type="project" value="UniProtKB-EC"/>
</dbReference>
<dbReference type="InterPro" id="IPR023416">
    <property type="entry name" value="Transthyretin/HIU_hydrolase_d"/>
</dbReference>
<dbReference type="CDD" id="cd05822">
    <property type="entry name" value="TLP_HIUase"/>
    <property type="match status" value="1"/>
</dbReference>
<dbReference type="Proteomes" id="UP000321230">
    <property type="component" value="Unassembled WGS sequence"/>
</dbReference>
<evidence type="ECO:0000256" key="5">
    <source>
        <dbReference type="ARBA" id="ARBA00022631"/>
    </source>
</evidence>
<evidence type="ECO:0000256" key="8">
    <source>
        <dbReference type="RuleBase" id="RU361270"/>
    </source>
</evidence>
<dbReference type="Pfam" id="PF00576">
    <property type="entry name" value="Transthyretin"/>
    <property type="match status" value="1"/>
</dbReference>
<dbReference type="EC" id="3.5.2.17" evidence="8"/>
<comment type="caution">
    <text evidence="10">The sequence shown here is derived from an EMBL/GenBank/DDBJ whole genome shotgun (WGS) entry which is preliminary data.</text>
</comment>
<keyword evidence="11" id="KW-1185">Reference proteome</keyword>
<dbReference type="GO" id="GO:0006144">
    <property type="term" value="P:purine nucleobase metabolic process"/>
    <property type="evidence" value="ECO:0007669"/>
    <property type="project" value="UniProtKB-KW"/>
</dbReference>
<accession>A0A511AZT2</accession>
<dbReference type="EMBL" id="BJUZ01000002">
    <property type="protein sequence ID" value="GEK93719.1"/>
    <property type="molecule type" value="Genomic_DNA"/>
</dbReference>
<gene>
    <name evidence="10" type="ORF">GWA01_14890</name>
</gene>
<evidence type="ECO:0000256" key="2">
    <source>
        <dbReference type="ARBA" id="ARBA00002704"/>
    </source>
</evidence>
<protein>
    <recommendedName>
        <fullName evidence="8">5-hydroxyisourate hydrolase</fullName>
        <shortName evidence="8">HIU hydrolase</shortName>
        <shortName evidence="8">HIUHase</shortName>
        <ecNumber evidence="8">3.5.2.17</ecNumber>
    </recommendedName>
</protein>
<evidence type="ECO:0000256" key="1">
    <source>
        <dbReference type="ARBA" id="ARBA00001043"/>
    </source>
</evidence>
<evidence type="ECO:0000256" key="7">
    <source>
        <dbReference type="PIRSR" id="PIRSR600895-51"/>
    </source>
</evidence>
<dbReference type="OrthoDB" id="9792386at2"/>
<evidence type="ECO:0000256" key="4">
    <source>
        <dbReference type="ARBA" id="ARBA00011881"/>
    </source>
</evidence>
<dbReference type="AlphaFoldDB" id="A0A511AZT2"/>
<dbReference type="InterPro" id="IPR000895">
    <property type="entry name" value="Transthyretin/HIU_hydrolase"/>
</dbReference>
<evidence type="ECO:0000259" key="9">
    <source>
        <dbReference type="Pfam" id="PF00576"/>
    </source>
</evidence>